<accession>A0A316TIH5</accession>
<sequence length="60" mass="6296">MTVLAEEQAYGDIALVDLLDRLLGTGVVIVGDVVISLAGVDLVQISLRALISSVREDMGL</sequence>
<name>A0A316TIH5_9ACTN</name>
<evidence type="ECO:0000313" key="5">
    <source>
        <dbReference type="Proteomes" id="UP000245507"/>
    </source>
</evidence>
<organism evidence="4 5">
    <name type="scientific">Nocardioides silvaticus</name>
    <dbReference type="NCBI Taxonomy" id="2201891"/>
    <lineage>
        <taxon>Bacteria</taxon>
        <taxon>Bacillati</taxon>
        <taxon>Actinomycetota</taxon>
        <taxon>Actinomycetes</taxon>
        <taxon>Propionibacteriales</taxon>
        <taxon>Nocardioidaceae</taxon>
        <taxon>Nocardioides</taxon>
    </lineage>
</organism>
<dbReference type="EMBL" id="QGDD01000006">
    <property type="protein sequence ID" value="PWN02134.1"/>
    <property type="molecule type" value="Genomic_DNA"/>
</dbReference>
<evidence type="ECO:0000256" key="3">
    <source>
        <dbReference type="ARBA" id="ARBA00035646"/>
    </source>
</evidence>
<dbReference type="AlphaFoldDB" id="A0A316TIH5"/>
<dbReference type="GO" id="GO:0031411">
    <property type="term" value="C:gas vesicle"/>
    <property type="evidence" value="ECO:0007669"/>
    <property type="project" value="UniProtKB-SubCell"/>
</dbReference>
<protein>
    <submittedName>
        <fullName evidence="4">Gas vesicle protein</fullName>
    </submittedName>
</protein>
<dbReference type="Pfam" id="PF00741">
    <property type="entry name" value="Gas_vesicle"/>
    <property type="match status" value="1"/>
</dbReference>
<dbReference type="GO" id="GO:0005198">
    <property type="term" value="F:structural molecule activity"/>
    <property type="evidence" value="ECO:0007669"/>
    <property type="project" value="InterPro"/>
</dbReference>
<gene>
    <name evidence="4" type="ORF">DJ010_13455</name>
</gene>
<keyword evidence="5" id="KW-1185">Reference proteome</keyword>
<dbReference type="InterPro" id="IPR000638">
    <property type="entry name" value="Gas-vesicle_GvpA-like"/>
</dbReference>
<comment type="caution">
    <text evidence="4">The sequence shown here is derived from an EMBL/GenBank/DDBJ whole genome shotgun (WGS) entry which is preliminary data.</text>
</comment>
<dbReference type="GO" id="GO:0012506">
    <property type="term" value="C:vesicle membrane"/>
    <property type="evidence" value="ECO:0007669"/>
    <property type="project" value="InterPro"/>
</dbReference>
<evidence type="ECO:0000313" key="4">
    <source>
        <dbReference type="EMBL" id="PWN02134.1"/>
    </source>
</evidence>
<dbReference type="InterPro" id="IPR050530">
    <property type="entry name" value="GvpA"/>
</dbReference>
<keyword evidence="1" id="KW-0304">Gas vesicle</keyword>
<dbReference type="PANTHER" id="PTHR35344">
    <property type="entry name" value="GAS VESICLE STRUCTURAL PROTEIN 2-RELATED"/>
    <property type="match status" value="1"/>
</dbReference>
<dbReference type="RefSeq" id="WP_109694596.1">
    <property type="nucleotide sequence ID" value="NZ_QGDD01000006.1"/>
</dbReference>
<dbReference type="Proteomes" id="UP000245507">
    <property type="component" value="Unassembled WGS sequence"/>
</dbReference>
<evidence type="ECO:0000256" key="2">
    <source>
        <dbReference type="ARBA" id="ARBA00035108"/>
    </source>
</evidence>
<evidence type="ECO:0000256" key="1">
    <source>
        <dbReference type="ARBA" id="ARBA00022987"/>
    </source>
</evidence>
<dbReference type="PANTHER" id="PTHR35344:SF4">
    <property type="entry name" value="GAS VESICLE PROTEIN A1"/>
    <property type="match status" value="1"/>
</dbReference>
<comment type="similarity">
    <text evidence="3">Belongs to the gas vesicle GvpA family.</text>
</comment>
<comment type="subcellular location">
    <subcellularLocation>
        <location evidence="2">Gas vesicle</location>
    </subcellularLocation>
</comment>
<proteinExistence type="inferred from homology"/>
<reference evidence="4 5" key="1">
    <citation type="submission" date="2018-05" db="EMBL/GenBank/DDBJ databases">
        <title>Nocardioides silvaticus genome.</title>
        <authorList>
            <person name="Li C."/>
            <person name="Wang G."/>
        </authorList>
    </citation>
    <scope>NUCLEOTIDE SEQUENCE [LARGE SCALE GENOMIC DNA]</scope>
    <source>
        <strain evidence="4 5">CCTCC AB 2018079</strain>
    </source>
</reference>